<dbReference type="EMBL" id="JACCFW010000001">
    <property type="protein sequence ID" value="NYJ74964.1"/>
    <property type="molecule type" value="Genomic_DNA"/>
</dbReference>
<dbReference type="InterPro" id="IPR036388">
    <property type="entry name" value="WH-like_DNA-bd_sf"/>
</dbReference>
<dbReference type="InterPro" id="IPR015421">
    <property type="entry name" value="PyrdxlP-dep_Trfase_major"/>
</dbReference>
<keyword evidence="5" id="KW-0804">Transcription</keyword>
<feature type="domain" description="HTH gntR-type" evidence="6">
    <location>
        <begin position="20"/>
        <end position="88"/>
    </location>
</feature>
<keyword evidence="4 7" id="KW-0238">DNA-binding</keyword>
<dbReference type="InterPro" id="IPR015424">
    <property type="entry name" value="PyrdxlP-dep_Trfase"/>
</dbReference>
<accession>A0A853DIW5</accession>
<evidence type="ECO:0000256" key="3">
    <source>
        <dbReference type="ARBA" id="ARBA00023015"/>
    </source>
</evidence>
<dbReference type="RefSeq" id="WP_179481260.1">
    <property type="nucleotide sequence ID" value="NZ_JACCFW010000001.1"/>
</dbReference>
<organism evidence="7 8">
    <name type="scientific">Allobranchiibius huperziae</name>
    <dbReference type="NCBI Taxonomy" id="1874116"/>
    <lineage>
        <taxon>Bacteria</taxon>
        <taxon>Bacillati</taxon>
        <taxon>Actinomycetota</taxon>
        <taxon>Actinomycetes</taxon>
        <taxon>Micrococcales</taxon>
        <taxon>Dermacoccaceae</taxon>
        <taxon>Allobranchiibius</taxon>
    </lineage>
</organism>
<dbReference type="Pfam" id="PF00392">
    <property type="entry name" value="GntR"/>
    <property type="match status" value="1"/>
</dbReference>
<dbReference type="InterPro" id="IPR036390">
    <property type="entry name" value="WH_DNA-bd_sf"/>
</dbReference>
<evidence type="ECO:0000259" key="6">
    <source>
        <dbReference type="PROSITE" id="PS50949"/>
    </source>
</evidence>
<keyword evidence="3" id="KW-0805">Transcription regulation</keyword>
<evidence type="ECO:0000256" key="4">
    <source>
        <dbReference type="ARBA" id="ARBA00023125"/>
    </source>
</evidence>
<dbReference type="GO" id="GO:0030170">
    <property type="term" value="F:pyridoxal phosphate binding"/>
    <property type="evidence" value="ECO:0007669"/>
    <property type="project" value="InterPro"/>
</dbReference>
<dbReference type="GO" id="GO:0003700">
    <property type="term" value="F:DNA-binding transcription factor activity"/>
    <property type="evidence" value="ECO:0007669"/>
    <property type="project" value="InterPro"/>
</dbReference>
<sequence length="476" mass="50170">MQHITGRRLTTLLGAPDPGRPAYLWLADGIHGLVADGRLLHGTRLPSERELVDAVGASRTTVTRAYAVLGERGYAVARRGSGTVVQLPGGPVAGGGEPLPGWEQDEGGGDVIDLRRAAQAAPPGLREALEAATARLPAYVGGAGYFPLGVPELRESIAARYAERGVPTDASQIFVTSGALSALVTVFRAVIGRGDRVVIESPTYAHSVGALRHTGARLVPVPIGPVEIDREARDQALAAGAGAMLALPDFHNPTGLSLDDDDRARLACVWQRHGVVGIVDETLTEVWLDEAPDVLPMAAHSRGCVSVGSASKTFWGGLRIGWIRAPRELVGAIAAARATLDLGAPVLEQLITAELMRTSATLHPDARAGLIESRAALLQLRNALPQWEVRVPSGGLSLWWRMPKPRATRLAAIARQHGVLLDPGSTQAVQGSGLEHYVRTPFALADAARAAVPALVRSWEQIAQEDAGSRGGGRSR</sequence>
<evidence type="ECO:0000313" key="8">
    <source>
        <dbReference type="Proteomes" id="UP000571817"/>
    </source>
</evidence>
<evidence type="ECO:0000256" key="2">
    <source>
        <dbReference type="ARBA" id="ARBA00022898"/>
    </source>
</evidence>
<dbReference type="PANTHER" id="PTHR46577">
    <property type="entry name" value="HTH-TYPE TRANSCRIPTIONAL REGULATORY PROTEIN GABR"/>
    <property type="match status" value="1"/>
</dbReference>
<evidence type="ECO:0000256" key="1">
    <source>
        <dbReference type="ARBA" id="ARBA00005384"/>
    </source>
</evidence>
<dbReference type="SMART" id="SM00345">
    <property type="entry name" value="HTH_GNTR"/>
    <property type="match status" value="1"/>
</dbReference>
<dbReference type="SUPFAM" id="SSF53383">
    <property type="entry name" value="PLP-dependent transferases"/>
    <property type="match status" value="1"/>
</dbReference>
<dbReference type="PANTHER" id="PTHR46577:SF1">
    <property type="entry name" value="HTH-TYPE TRANSCRIPTIONAL REGULATORY PROTEIN GABR"/>
    <property type="match status" value="1"/>
</dbReference>
<dbReference type="CDD" id="cd00609">
    <property type="entry name" value="AAT_like"/>
    <property type="match status" value="1"/>
</dbReference>
<dbReference type="GO" id="GO:0003677">
    <property type="term" value="F:DNA binding"/>
    <property type="evidence" value="ECO:0007669"/>
    <property type="project" value="UniProtKB-KW"/>
</dbReference>
<keyword evidence="2" id="KW-0663">Pyridoxal phosphate</keyword>
<dbReference type="Gene3D" id="3.40.640.10">
    <property type="entry name" value="Type I PLP-dependent aspartate aminotransferase-like (Major domain)"/>
    <property type="match status" value="1"/>
</dbReference>
<dbReference type="Pfam" id="PF00155">
    <property type="entry name" value="Aminotran_1_2"/>
    <property type="match status" value="1"/>
</dbReference>
<dbReference type="InterPro" id="IPR004839">
    <property type="entry name" value="Aminotransferase_I/II_large"/>
</dbReference>
<dbReference type="Gene3D" id="1.10.10.10">
    <property type="entry name" value="Winged helix-like DNA-binding domain superfamily/Winged helix DNA-binding domain"/>
    <property type="match status" value="1"/>
</dbReference>
<comment type="similarity">
    <text evidence="1">In the C-terminal section; belongs to the class-I pyridoxal-phosphate-dependent aminotransferase family.</text>
</comment>
<keyword evidence="8" id="KW-1185">Reference proteome</keyword>
<proteinExistence type="inferred from homology"/>
<dbReference type="InterPro" id="IPR051446">
    <property type="entry name" value="HTH_trans_reg/aminotransferase"/>
</dbReference>
<evidence type="ECO:0000313" key="7">
    <source>
        <dbReference type="EMBL" id="NYJ74964.1"/>
    </source>
</evidence>
<dbReference type="PROSITE" id="PS50949">
    <property type="entry name" value="HTH_GNTR"/>
    <property type="match status" value="1"/>
</dbReference>
<dbReference type="CDD" id="cd07377">
    <property type="entry name" value="WHTH_GntR"/>
    <property type="match status" value="1"/>
</dbReference>
<dbReference type="AlphaFoldDB" id="A0A853DIW5"/>
<dbReference type="PRINTS" id="PR00035">
    <property type="entry name" value="HTHGNTR"/>
</dbReference>
<dbReference type="InterPro" id="IPR000524">
    <property type="entry name" value="Tscrpt_reg_HTH_GntR"/>
</dbReference>
<dbReference type="SUPFAM" id="SSF46785">
    <property type="entry name" value="Winged helix' DNA-binding domain"/>
    <property type="match status" value="1"/>
</dbReference>
<comment type="caution">
    <text evidence="7">The sequence shown here is derived from an EMBL/GenBank/DDBJ whole genome shotgun (WGS) entry which is preliminary data.</text>
</comment>
<evidence type="ECO:0000256" key="5">
    <source>
        <dbReference type="ARBA" id="ARBA00023163"/>
    </source>
</evidence>
<name>A0A853DIW5_9MICO</name>
<reference evidence="7 8" key="1">
    <citation type="submission" date="2020-07" db="EMBL/GenBank/DDBJ databases">
        <title>Sequencing the genomes of 1000 actinobacteria strains.</title>
        <authorList>
            <person name="Klenk H.-P."/>
        </authorList>
    </citation>
    <scope>NUCLEOTIDE SEQUENCE [LARGE SCALE GENOMIC DNA]</scope>
    <source>
        <strain evidence="7 8">DSM 29531</strain>
    </source>
</reference>
<protein>
    <submittedName>
        <fullName evidence="7">DNA-binding transcriptional MocR family regulator</fullName>
    </submittedName>
</protein>
<gene>
    <name evidence="7" type="ORF">HNR15_001927</name>
</gene>
<dbReference type="Proteomes" id="UP000571817">
    <property type="component" value="Unassembled WGS sequence"/>
</dbReference>